<evidence type="ECO:0000313" key="2">
    <source>
        <dbReference type="Proteomes" id="UP001215151"/>
    </source>
</evidence>
<reference evidence="1" key="1">
    <citation type="submission" date="2022-11" db="EMBL/GenBank/DDBJ databases">
        <title>Genome Sequence of Cubamyces cubensis.</title>
        <authorList>
            <person name="Buettner E."/>
        </authorList>
    </citation>
    <scope>NUCLEOTIDE SEQUENCE</scope>
    <source>
        <strain evidence="1">MPL-01</strain>
    </source>
</reference>
<dbReference type="Proteomes" id="UP001215151">
    <property type="component" value="Unassembled WGS sequence"/>
</dbReference>
<proteinExistence type="predicted"/>
<sequence>MSASPKLEQVFDTKVLATGLGEHVKNFDFSKINPKNKSEDDHLHLDLAPSFGKLTQESVKTMDNELKVMIAGTMRALEKERKQGEGIPWETVISVMTQNQLLEPNGDEIVRSDKLLKEGHGLFKFDGSPDPAVVEQVNSWFVGLIRDEDVLLSTNIDIKVMADIVAQTGAMVKSFGSVLYEKEIHQKTIVDIGVLRFPDIDNPYFKASSVYRIKLIAWSRSKRILAAQKDKNGIVGEFASRRFRPRKSTMEKLSQATIDKAVAEAEALFN</sequence>
<keyword evidence="2" id="KW-1185">Reference proteome</keyword>
<dbReference type="EMBL" id="JAPEVG010000191">
    <property type="protein sequence ID" value="KAJ8474357.1"/>
    <property type="molecule type" value="Genomic_DNA"/>
</dbReference>
<organism evidence="1 2">
    <name type="scientific">Trametes cubensis</name>
    <dbReference type="NCBI Taxonomy" id="1111947"/>
    <lineage>
        <taxon>Eukaryota</taxon>
        <taxon>Fungi</taxon>
        <taxon>Dikarya</taxon>
        <taxon>Basidiomycota</taxon>
        <taxon>Agaricomycotina</taxon>
        <taxon>Agaricomycetes</taxon>
        <taxon>Polyporales</taxon>
        <taxon>Polyporaceae</taxon>
        <taxon>Trametes</taxon>
    </lineage>
</organism>
<evidence type="ECO:0000313" key="1">
    <source>
        <dbReference type="EMBL" id="KAJ8474357.1"/>
    </source>
</evidence>
<name>A0AAD7XAC3_9APHY</name>
<protein>
    <submittedName>
        <fullName evidence="1">Uncharacterized protein</fullName>
    </submittedName>
</protein>
<dbReference type="AlphaFoldDB" id="A0AAD7XAC3"/>
<comment type="caution">
    <text evidence="1">The sequence shown here is derived from an EMBL/GenBank/DDBJ whole genome shotgun (WGS) entry which is preliminary data.</text>
</comment>
<gene>
    <name evidence="1" type="ORF">ONZ51_g7273</name>
</gene>
<accession>A0AAD7XAC3</accession>